<reference evidence="2" key="1">
    <citation type="submission" date="2023-06" db="EMBL/GenBank/DDBJ databases">
        <title>Genome sequence of Nocardioides sp. SOB44.</title>
        <authorList>
            <person name="Zhang G."/>
        </authorList>
    </citation>
    <scope>NUCLEOTIDE SEQUENCE</scope>
    <source>
        <strain evidence="2">SOB44</strain>
    </source>
</reference>
<sequence length="409" mass="43263">MSALRPVLTGRGAGPPTPDVRLGRRERTLVGLAWGALLLNVLTYADTATVVPLPTLVGSALTQGAVLVALLLALVVNPGGVVRPQVFLLLLTVLAIGASAASLYSEFFLSATFRAGRMVLFVAVLWLLSTWFGRRDMLLLRLHRTALAVVMATVYLGALVAPGLAFAFQDRLAGVIWPIPPTQVAHYAAVLLGTSLLLWMCRLVGGLRAGLMVLLSLLPLVATHTRTAVIGVLLGMVVASLSLLLGHVRVRRTLLVAGGGGAIAAALFISPLTVWLLRGQSADEANKLTGRTDVWSAVADLERPWIEDLFGWGLSDQSFGGLPIDSSWVATYVDQGWLGVGVQAAVLLLLLLMAVVHRPGPERAIALFLVVYCMVASVTETGLGAPSVYLLDLAVAASLLTTGWRARQP</sequence>
<keyword evidence="1" id="KW-1133">Transmembrane helix</keyword>
<keyword evidence="1" id="KW-0812">Transmembrane</keyword>
<evidence type="ECO:0008006" key="4">
    <source>
        <dbReference type="Google" id="ProtNLM"/>
    </source>
</evidence>
<evidence type="ECO:0000256" key="1">
    <source>
        <dbReference type="SAM" id="Phobius"/>
    </source>
</evidence>
<dbReference type="Proteomes" id="UP001168363">
    <property type="component" value="Unassembled WGS sequence"/>
</dbReference>
<feature type="transmembrane region" description="Helical" evidence="1">
    <location>
        <begin position="206"/>
        <end position="222"/>
    </location>
</feature>
<name>A0ABT8TP98_9ACTN</name>
<evidence type="ECO:0000313" key="3">
    <source>
        <dbReference type="Proteomes" id="UP001168363"/>
    </source>
</evidence>
<dbReference type="EMBL" id="JAULSC010000006">
    <property type="protein sequence ID" value="MDO3395779.1"/>
    <property type="molecule type" value="Genomic_DNA"/>
</dbReference>
<proteinExistence type="predicted"/>
<accession>A0ABT8TP98</accession>
<feature type="transmembrane region" description="Helical" evidence="1">
    <location>
        <begin position="115"/>
        <end position="133"/>
    </location>
</feature>
<feature type="transmembrane region" description="Helical" evidence="1">
    <location>
        <begin position="364"/>
        <end position="383"/>
    </location>
</feature>
<feature type="transmembrane region" description="Helical" evidence="1">
    <location>
        <begin position="228"/>
        <end position="246"/>
    </location>
</feature>
<feature type="transmembrane region" description="Helical" evidence="1">
    <location>
        <begin position="28"/>
        <end position="45"/>
    </location>
</feature>
<keyword evidence="3" id="KW-1185">Reference proteome</keyword>
<feature type="transmembrane region" description="Helical" evidence="1">
    <location>
        <begin position="336"/>
        <end position="357"/>
    </location>
</feature>
<evidence type="ECO:0000313" key="2">
    <source>
        <dbReference type="EMBL" id="MDO3395779.1"/>
    </source>
</evidence>
<gene>
    <name evidence="2" type="ORF">QWJ41_08635</name>
</gene>
<keyword evidence="1" id="KW-0472">Membrane</keyword>
<feature type="transmembrane region" description="Helical" evidence="1">
    <location>
        <begin position="51"/>
        <end position="74"/>
    </location>
</feature>
<comment type="caution">
    <text evidence="2">The sequence shown here is derived from an EMBL/GenBank/DDBJ whole genome shotgun (WGS) entry which is preliminary data.</text>
</comment>
<feature type="transmembrane region" description="Helical" evidence="1">
    <location>
        <begin position="86"/>
        <end position="109"/>
    </location>
</feature>
<feature type="transmembrane region" description="Helical" evidence="1">
    <location>
        <begin position="184"/>
        <end position="201"/>
    </location>
</feature>
<organism evidence="2 3">
    <name type="scientific">Nocardioides cremeus</name>
    <dbReference type="NCBI Taxonomy" id="3058044"/>
    <lineage>
        <taxon>Bacteria</taxon>
        <taxon>Bacillati</taxon>
        <taxon>Actinomycetota</taxon>
        <taxon>Actinomycetes</taxon>
        <taxon>Propionibacteriales</taxon>
        <taxon>Nocardioidaceae</taxon>
        <taxon>Nocardioides</taxon>
    </lineage>
</organism>
<protein>
    <recommendedName>
        <fullName evidence="4">O-antigen ligase domain-containing protein</fullName>
    </recommendedName>
</protein>
<dbReference type="RefSeq" id="WP_302707319.1">
    <property type="nucleotide sequence ID" value="NZ_JAULSC010000006.1"/>
</dbReference>
<feature type="transmembrane region" description="Helical" evidence="1">
    <location>
        <begin position="253"/>
        <end position="277"/>
    </location>
</feature>
<feature type="transmembrane region" description="Helical" evidence="1">
    <location>
        <begin position="145"/>
        <end position="164"/>
    </location>
</feature>